<reference evidence="3 4" key="1">
    <citation type="journal article" date="2021" name="Nat. Commun.">
        <title>Genetic determinants of endophytism in the Arabidopsis root mycobiome.</title>
        <authorList>
            <person name="Mesny F."/>
            <person name="Miyauchi S."/>
            <person name="Thiergart T."/>
            <person name="Pickel B."/>
            <person name="Atanasova L."/>
            <person name="Karlsson M."/>
            <person name="Huettel B."/>
            <person name="Barry K.W."/>
            <person name="Haridas S."/>
            <person name="Chen C."/>
            <person name="Bauer D."/>
            <person name="Andreopoulos W."/>
            <person name="Pangilinan J."/>
            <person name="LaButti K."/>
            <person name="Riley R."/>
            <person name="Lipzen A."/>
            <person name="Clum A."/>
            <person name="Drula E."/>
            <person name="Henrissat B."/>
            <person name="Kohler A."/>
            <person name="Grigoriev I.V."/>
            <person name="Martin F.M."/>
            <person name="Hacquard S."/>
        </authorList>
    </citation>
    <scope>NUCLEOTIDE SEQUENCE [LARGE SCALE GENOMIC DNA]</scope>
    <source>
        <strain evidence="3 4">MPI-SDFR-AT-0080</strain>
    </source>
</reference>
<organism evidence="3 4">
    <name type="scientific">Macrophomina phaseolina</name>
    <dbReference type="NCBI Taxonomy" id="35725"/>
    <lineage>
        <taxon>Eukaryota</taxon>
        <taxon>Fungi</taxon>
        <taxon>Dikarya</taxon>
        <taxon>Ascomycota</taxon>
        <taxon>Pezizomycotina</taxon>
        <taxon>Dothideomycetes</taxon>
        <taxon>Dothideomycetes incertae sedis</taxon>
        <taxon>Botryosphaeriales</taxon>
        <taxon>Botryosphaeriaceae</taxon>
        <taxon>Macrophomina</taxon>
    </lineage>
</organism>
<feature type="compositionally biased region" description="Polar residues" evidence="2">
    <location>
        <begin position="25"/>
        <end position="40"/>
    </location>
</feature>
<keyword evidence="4" id="KW-1185">Reference proteome</keyword>
<feature type="region of interest" description="Disordered" evidence="2">
    <location>
        <begin position="1"/>
        <end position="60"/>
    </location>
</feature>
<keyword evidence="1" id="KW-0175">Coiled coil</keyword>
<evidence type="ECO:0000256" key="1">
    <source>
        <dbReference type="SAM" id="Coils"/>
    </source>
</evidence>
<gene>
    <name evidence="3" type="ORF">B0J12DRAFT_389678</name>
</gene>
<feature type="region of interest" description="Disordered" evidence="2">
    <location>
        <begin position="234"/>
        <end position="265"/>
    </location>
</feature>
<dbReference type="EMBL" id="JAGTJR010000063">
    <property type="protein sequence ID" value="KAH7021803.1"/>
    <property type="molecule type" value="Genomic_DNA"/>
</dbReference>
<dbReference type="Gene3D" id="1.20.58.70">
    <property type="match status" value="1"/>
</dbReference>
<sequence>MSGSMRHDYNRPSCDEAGNDKLAFNQPSSTSNGTDGTHANSDIDRGHQSSNSIEHNPHRSIGLTPYLTQQLGGIPNPMTPGFNHPSAMPSPLSGPFPPTIPADIPSHEQLLTHFHVLHYHIDDVVRVFRDLQKSSEEEVIGDNEKRINDMRSAMDEYFADVRSHLNAIEHNMGRATGETENLKNALETHVRSVDDHVYKPMRKLTNQNTELIKKVDSLQERVTHLEKKLENNMPIYGASENGDRNRPAGVDGPAPSFGRPWGGYDAARHMVPVHQQQQQQQQQDHQYTDVGGRYYNGPDAQHHNYQDGYYANGSYNNYMR</sequence>
<accession>A0ABQ8FSM7</accession>
<evidence type="ECO:0000313" key="3">
    <source>
        <dbReference type="EMBL" id="KAH7021803.1"/>
    </source>
</evidence>
<evidence type="ECO:0000256" key="2">
    <source>
        <dbReference type="SAM" id="MobiDB-lite"/>
    </source>
</evidence>
<comment type="caution">
    <text evidence="3">The sequence shown here is derived from an EMBL/GenBank/DDBJ whole genome shotgun (WGS) entry which is preliminary data.</text>
</comment>
<name>A0ABQ8FSM7_9PEZI</name>
<feature type="coiled-coil region" evidence="1">
    <location>
        <begin position="201"/>
        <end position="228"/>
    </location>
</feature>
<protein>
    <submittedName>
        <fullName evidence="3">Uncharacterized protein</fullName>
    </submittedName>
</protein>
<dbReference type="Proteomes" id="UP000774617">
    <property type="component" value="Unassembled WGS sequence"/>
</dbReference>
<evidence type="ECO:0000313" key="4">
    <source>
        <dbReference type="Proteomes" id="UP000774617"/>
    </source>
</evidence>
<proteinExistence type="predicted"/>
<feature type="compositionally biased region" description="Basic and acidic residues" evidence="2">
    <location>
        <begin position="1"/>
        <end position="14"/>
    </location>
</feature>